<name>A0A939H5M8_9CLOT</name>
<dbReference type="PANTHER" id="PTHR28037">
    <property type="entry name" value="ALCOHOL O-ACETYLTRANSFERASE 1-RELATED"/>
    <property type="match status" value="1"/>
</dbReference>
<sequence>MKENKKIRWRRLDNASKIFPPTVTNRDTKVFRLYCELTEEVDPKLLQEAVSPTLDSFPLYRSILRRGAFWYYFESSDLEPVVEEESKPICAPLYLKEEKSLLFRVFYFRKRISVEIFHALSDGAGANWFFETLIYHYMTLKHKNDLPEDFPTLRYKASMSQKMDDSFEKTYYKKRAAENVVKSPSVKAYQLRGTKVEENRTKLIEGTLSVKKVLELAHEYNTTLTVFMTALYFYAINKDMPSKMRKDPVVLQVPINLRQFFESNTARNFFATMNIQYDFSRESHELQDIIHSVSESFKNELTRDKVNHHLDQLMSLEKNPFARVIPLPVKDIALKIANHIKDRQITSSISNVGRIIMPKEFEPYIHKFSVFVSARRPQIVMCSYRDQLVVSFTSPYQDTDLQRTYFEFLTSRGIQVGISSNL</sequence>
<evidence type="ECO:0000313" key="1">
    <source>
        <dbReference type="EMBL" id="MBO1263586.1"/>
    </source>
</evidence>
<reference evidence="1" key="1">
    <citation type="submission" date="2021-03" db="EMBL/GenBank/DDBJ databases">
        <title>Proteiniclasticum marinus sp. nov., isolated from tidal flat sediment.</title>
        <authorList>
            <person name="Namirimu T."/>
            <person name="Yang J.-A."/>
            <person name="Yang S.-H."/>
            <person name="Kim Y.-J."/>
            <person name="Kwon K.K."/>
        </authorList>
    </citation>
    <scope>NUCLEOTIDE SEQUENCE</scope>
    <source>
        <strain evidence="1">SCR006</strain>
    </source>
</reference>
<dbReference type="EMBL" id="JAFNJU010000001">
    <property type="protein sequence ID" value="MBO1263586.1"/>
    <property type="molecule type" value="Genomic_DNA"/>
</dbReference>
<protein>
    <recommendedName>
        <fullName evidence="3">Alcohol acetyltransferase</fullName>
    </recommendedName>
</protein>
<dbReference type="InterPro" id="IPR052058">
    <property type="entry name" value="Alcohol_O-acetyltransferase"/>
</dbReference>
<proteinExistence type="predicted"/>
<keyword evidence="2" id="KW-1185">Reference proteome</keyword>
<accession>A0A939H5M8</accession>
<gene>
    <name evidence="1" type="ORF">J3A84_00845</name>
</gene>
<dbReference type="RefSeq" id="WP_207598104.1">
    <property type="nucleotide sequence ID" value="NZ_JAFNJU010000001.1"/>
</dbReference>
<dbReference type="PANTHER" id="PTHR28037:SF1">
    <property type="entry name" value="ALCOHOL O-ACETYLTRANSFERASE 1-RELATED"/>
    <property type="match status" value="1"/>
</dbReference>
<comment type="caution">
    <text evidence="1">The sequence shown here is derived from an EMBL/GenBank/DDBJ whole genome shotgun (WGS) entry which is preliminary data.</text>
</comment>
<evidence type="ECO:0000313" key="2">
    <source>
        <dbReference type="Proteomes" id="UP000664218"/>
    </source>
</evidence>
<dbReference type="AlphaFoldDB" id="A0A939H5M8"/>
<dbReference type="Proteomes" id="UP000664218">
    <property type="component" value="Unassembled WGS sequence"/>
</dbReference>
<organism evidence="1 2">
    <name type="scientific">Proteiniclasticum aestuarii</name>
    <dbReference type="NCBI Taxonomy" id="2817862"/>
    <lineage>
        <taxon>Bacteria</taxon>
        <taxon>Bacillati</taxon>
        <taxon>Bacillota</taxon>
        <taxon>Clostridia</taxon>
        <taxon>Eubacteriales</taxon>
        <taxon>Clostridiaceae</taxon>
        <taxon>Proteiniclasticum</taxon>
    </lineage>
</organism>
<evidence type="ECO:0008006" key="3">
    <source>
        <dbReference type="Google" id="ProtNLM"/>
    </source>
</evidence>